<sequence length="191" mass="22001">MDTEYLKHFEERLQQNVLHLCTTDGVLDGTFLSTEDLDKRWHDLAPEYMADAVEQIRDYPTVSVAWAAYLGLGVACHWDEDWEACMKATYKSYYGSQGFDDMDEHIVHDLLGLPLDGVEAKHLENIIRRCAEYAVDAIRHEQIEPQSPRAFHVFARACRVMFRMGAAIELKRLGYKFQKVQFSHFPGGIPC</sequence>
<keyword evidence="2" id="KW-1185">Reference proteome</keyword>
<comment type="caution">
    <text evidence="1">The sequence shown here is derived from an EMBL/GenBank/DDBJ whole genome shotgun (WGS) entry which is preliminary data.</text>
</comment>
<accession>A0ABS2EVR8</accession>
<reference evidence="1 2" key="1">
    <citation type="journal article" date="2021" name="Sci. Rep.">
        <title>The distribution of antibiotic resistance genes in chicken gut microbiota commensals.</title>
        <authorList>
            <person name="Juricova H."/>
            <person name="Matiasovicova J."/>
            <person name="Kubasova T."/>
            <person name="Cejkova D."/>
            <person name="Rychlik I."/>
        </authorList>
    </citation>
    <scope>NUCLEOTIDE SEQUENCE [LARGE SCALE GENOMIC DNA]</scope>
    <source>
        <strain evidence="1 2">An801</strain>
    </source>
</reference>
<gene>
    <name evidence="1" type="ORF">H6A31_08960</name>
</gene>
<name>A0ABS2EVR8_9BACE</name>
<evidence type="ECO:0000313" key="1">
    <source>
        <dbReference type="EMBL" id="MBM6758802.1"/>
    </source>
</evidence>
<protein>
    <submittedName>
        <fullName evidence="1">Uncharacterized protein</fullName>
    </submittedName>
</protein>
<dbReference type="EMBL" id="JACJJW010000021">
    <property type="protein sequence ID" value="MBM6758802.1"/>
    <property type="molecule type" value="Genomic_DNA"/>
</dbReference>
<evidence type="ECO:0000313" key="2">
    <source>
        <dbReference type="Proteomes" id="UP000703295"/>
    </source>
</evidence>
<organism evidence="1 2">
    <name type="scientific">Bacteroides mediterraneensis</name>
    <dbReference type="NCBI Taxonomy" id="1841856"/>
    <lineage>
        <taxon>Bacteria</taxon>
        <taxon>Pseudomonadati</taxon>
        <taxon>Bacteroidota</taxon>
        <taxon>Bacteroidia</taxon>
        <taxon>Bacteroidales</taxon>
        <taxon>Bacteroidaceae</taxon>
        <taxon>Bacteroides</taxon>
    </lineage>
</organism>
<dbReference type="Proteomes" id="UP000703295">
    <property type="component" value="Unassembled WGS sequence"/>
</dbReference>
<proteinExistence type="predicted"/>